<gene>
    <name evidence="16" type="ORF">L196_04826</name>
</gene>
<dbReference type="InterPro" id="IPR036890">
    <property type="entry name" value="HATPase_C_sf"/>
</dbReference>
<keyword evidence="5" id="KW-0808">Transferase</keyword>
<dbReference type="PROSITE" id="PS50885">
    <property type="entry name" value="HAMP"/>
    <property type="match status" value="1"/>
</dbReference>
<name>A0AB33Z3L6_9GAMM</name>
<evidence type="ECO:0000256" key="6">
    <source>
        <dbReference type="ARBA" id="ARBA00022692"/>
    </source>
</evidence>
<dbReference type="Gene3D" id="6.10.340.10">
    <property type="match status" value="1"/>
</dbReference>
<keyword evidence="16" id="KW-0547">Nucleotide-binding</keyword>
<keyword evidence="4" id="KW-0597">Phosphoprotein</keyword>
<dbReference type="RefSeq" id="WP_016390147.1">
    <property type="nucleotide sequence ID" value="NZ_KE646806.1"/>
</dbReference>
<feature type="compositionally biased region" description="Basic and acidic residues" evidence="12">
    <location>
        <begin position="96"/>
        <end position="105"/>
    </location>
</feature>
<dbReference type="AlphaFoldDB" id="A0AB33Z3L6"/>
<accession>A0AB33Z3L6</accession>
<dbReference type="Pfam" id="PF02518">
    <property type="entry name" value="HATPase_c"/>
    <property type="match status" value="1"/>
</dbReference>
<feature type="transmembrane region" description="Helical" evidence="13">
    <location>
        <begin position="12"/>
        <end position="30"/>
    </location>
</feature>
<evidence type="ECO:0000259" key="15">
    <source>
        <dbReference type="PROSITE" id="PS50885"/>
    </source>
</evidence>
<comment type="catalytic activity">
    <reaction evidence="1">
        <text>ATP + protein L-histidine = ADP + protein N-phospho-L-histidine.</text>
        <dbReference type="EC" id="2.7.13.3"/>
    </reaction>
</comment>
<sequence>MFSIRIRIWHKLFFSILLVILLILLVNMAVTRYSFQQGFGQYIEDVRLKRLNNVERTLSGLYRQYGHWDFLKNKPLLWQQLLFEHELASQPPRNAKQPEHHRQEPSARLGSARVYSERRHHAAVLPPHLRGRIGLQDSAQTSIFGPPASKNDRKLPIMLDDEVIGYLSMRRLKGMRTGIEQRFERDQVKNLLLTGILSFVIAVIVSLLLARAFNKPITRLTGIARQLTSGQFDSRVEKISRDELGDLATDLNTLAETLDQNQQSRRQWIADISHELRTPLTILKGELEAMEDNVRELNSESIQSLSLEVKHLQRLVDDLYQLSLSDQGSLTYEKVAVNPFLLLQNVAEGYELPMQQKKITLSVACDEPCPMVLADPQRLTQLFTNLLENSLRYTHEGGRVKIQCKKEASLTICFEDSEPGISPELIPRLFERLFRVDNSRNRDSGGSGLGLSIAQSIAEAHEGKLTAEPSSLGGLKITLELPISSG</sequence>
<reference evidence="16 17" key="1">
    <citation type="journal article" date="2013" name="Genome Announc.">
        <title>Genome Sequence of the Pyrene- and Fluoranthene-Degrading Bacterium Cycloclasticus sp. Strain PY97M.</title>
        <authorList>
            <person name="Cui Z."/>
            <person name="Xu G."/>
            <person name="Li Q."/>
            <person name="Gao W."/>
            <person name="Zheng L."/>
        </authorList>
    </citation>
    <scope>NUCLEOTIDE SEQUENCE [LARGE SCALE GENOMIC DNA]</scope>
    <source>
        <strain evidence="16 17">PY97M</strain>
    </source>
</reference>
<evidence type="ECO:0000256" key="7">
    <source>
        <dbReference type="ARBA" id="ARBA00022777"/>
    </source>
</evidence>
<evidence type="ECO:0000256" key="10">
    <source>
        <dbReference type="ARBA" id="ARBA00023136"/>
    </source>
</evidence>
<dbReference type="InterPro" id="IPR005467">
    <property type="entry name" value="His_kinase_dom"/>
</dbReference>
<dbReference type="EMBL" id="ASHL01000002">
    <property type="protein sequence ID" value="EPD13832.1"/>
    <property type="molecule type" value="Genomic_DNA"/>
</dbReference>
<dbReference type="InterPro" id="IPR003660">
    <property type="entry name" value="HAMP_dom"/>
</dbReference>
<evidence type="ECO:0000256" key="4">
    <source>
        <dbReference type="ARBA" id="ARBA00022553"/>
    </source>
</evidence>
<dbReference type="EC" id="2.7.13.3" evidence="3"/>
<dbReference type="Proteomes" id="UP000015462">
    <property type="component" value="Unassembled WGS sequence"/>
</dbReference>
<dbReference type="Gene3D" id="1.10.287.130">
    <property type="match status" value="1"/>
</dbReference>
<dbReference type="CDD" id="cd00082">
    <property type="entry name" value="HisKA"/>
    <property type="match status" value="1"/>
</dbReference>
<dbReference type="SUPFAM" id="SSF158472">
    <property type="entry name" value="HAMP domain-like"/>
    <property type="match status" value="1"/>
</dbReference>
<dbReference type="PANTHER" id="PTHR45436">
    <property type="entry name" value="SENSOR HISTIDINE KINASE YKOH"/>
    <property type="match status" value="1"/>
</dbReference>
<dbReference type="Gene3D" id="3.30.565.10">
    <property type="entry name" value="Histidine kinase-like ATPase, C-terminal domain"/>
    <property type="match status" value="1"/>
</dbReference>
<feature type="domain" description="Histidine kinase" evidence="14">
    <location>
        <begin position="271"/>
        <end position="485"/>
    </location>
</feature>
<dbReference type="CDD" id="cd06225">
    <property type="entry name" value="HAMP"/>
    <property type="match status" value="1"/>
</dbReference>
<dbReference type="GO" id="GO:0000155">
    <property type="term" value="F:phosphorelay sensor kinase activity"/>
    <property type="evidence" value="ECO:0007669"/>
    <property type="project" value="InterPro"/>
</dbReference>
<feature type="region of interest" description="Disordered" evidence="12">
    <location>
        <begin position="90"/>
        <end position="110"/>
    </location>
</feature>
<dbReference type="FunFam" id="3.30.565.10:FF:000006">
    <property type="entry name" value="Sensor histidine kinase WalK"/>
    <property type="match status" value="1"/>
</dbReference>
<dbReference type="GO" id="GO:0005524">
    <property type="term" value="F:ATP binding"/>
    <property type="evidence" value="ECO:0007669"/>
    <property type="project" value="UniProtKB-KW"/>
</dbReference>
<dbReference type="InterPro" id="IPR004358">
    <property type="entry name" value="Sig_transdc_His_kin-like_C"/>
</dbReference>
<comment type="caution">
    <text evidence="16">The sequence shown here is derived from an EMBL/GenBank/DDBJ whole genome shotgun (WGS) entry which is preliminary data.</text>
</comment>
<evidence type="ECO:0000259" key="14">
    <source>
        <dbReference type="PROSITE" id="PS50109"/>
    </source>
</evidence>
<evidence type="ECO:0000256" key="9">
    <source>
        <dbReference type="ARBA" id="ARBA00023012"/>
    </source>
</evidence>
<keyword evidence="17" id="KW-1185">Reference proteome</keyword>
<dbReference type="PANTHER" id="PTHR45436:SF5">
    <property type="entry name" value="SENSOR HISTIDINE KINASE TRCS"/>
    <property type="match status" value="1"/>
</dbReference>
<keyword evidence="16" id="KW-0067">ATP-binding</keyword>
<dbReference type="Pfam" id="PF00672">
    <property type="entry name" value="HAMP"/>
    <property type="match status" value="1"/>
</dbReference>
<dbReference type="InterPro" id="IPR036097">
    <property type="entry name" value="HisK_dim/P_sf"/>
</dbReference>
<evidence type="ECO:0000256" key="3">
    <source>
        <dbReference type="ARBA" id="ARBA00012438"/>
    </source>
</evidence>
<evidence type="ECO:0000313" key="17">
    <source>
        <dbReference type="Proteomes" id="UP000015462"/>
    </source>
</evidence>
<keyword evidence="11" id="KW-0175">Coiled coil</keyword>
<keyword evidence="6 13" id="KW-0812">Transmembrane</keyword>
<evidence type="ECO:0000256" key="8">
    <source>
        <dbReference type="ARBA" id="ARBA00022989"/>
    </source>
</evidence>
<dbReference type="SUPFAM" id="SSF55874">
    <property type="entry name" value="ATPase domain of HSP90 chaperone/DNA topoisomerase II/histidine kinase"/>
    <property type="match status" value="1"/>
</dbReference>
<feature type="transmembrane region" description="Helical" evidence="13">
    <location>
        <begin position="191"/>
        <end position="210"/>
    </location>
</feature>
<evidence type="ECO:0000313" key="16">
    <source>
        <dbReference type="EMBL" id="EPD13832.1"/>
    </source>
</evidence>
<organism evidence="16 17">
    <name type="scientific">Cycloclasticus pugetii</name>
    <dbReference type="NCBI Taxonomy" id="34068"/>
    <lineage>
        <taxon>Bacteria</taxon>
        <taxon>Pseudomonadati</taxon>
        <taxon>Pseudomonadota</taxon>
        <taxon>Gammaproteobacteria</taxon>
        <taxon>Thiotrichales</taxon>
        <taxon>Piscirickettsiaceae</taxon>
        <taxon>Cycloclasticus</taxon>
    </lineage>
</organism>
<protein>
    <recommendedName>
        <fullName evidence="3">histidine kinase</fullName>
        <ecNumber evidence="3">2.7.13.3</ecNumber>
    </recommendedName>
</protein>
<evidence type="ECO:0000256" key="1">
    <source>
        <dbReference type="ARBA" id="ARBA00000085"/>
    </source>
</evidence>
<dbReference type="InterPro" id="IPR003594">
    <property type="entry name" value="HATPase_dom"/>
</dbReference>
<dbReference type="FunFam" id="1.10.287.130:FF:000001">
    <property type="entry name" value="Two-component sensor histidine kinase"/>
    <property type="match status" value="1"/>
</dbReference>
<dbReference type="SMART" id="SM00304">
    <property type="entry name" value="HAMP"/>
    <property type="match status" value="1"/>
</dbReference>
<evidence type="ECO:0000256" key="11">
    <source>
        <dbReference type="SAM" id="Coils"/>
    </source>
</evidence>
<keyword evidence="8 13" id="KW-1133">Transmembrane helix</keyword>
<keyword evidence="9" id="KW-0902">Two-component regulatory system</keyword>
<dbReference type="InterPro" id="IPR003661">
    <property type="entry name" value="HisK_dim/P_dom"/>
</dbReference>
<dbReference type="InterPro" id="IPR050428">
    <property type="entry name" value="TCS_sensor_his_kinase"/>
</dbReference>
<dbReference type="SMART" id="SM00388">
    <property type="entry name" value="HisKA"/>
    <property type="match status" value="1"/>
</dbReference>
<evidence type="ECO:0000256" key="2">
    <source>
        <dbReference type="ARBA" id="ARBA00004370"/>
    </source>
</evidence>
<evidence type="ECO:0000256" key="13">
    <source>
        <dbReference type="SAM" id="Phobius"/>
    </source>
</evidence>
<comment type="subcellular location">
    <subcellularLocation>
        <location evidence="2">Membrane</location>
    </subcellularLocation>
</comment>
<evidence type="ECO:0000256" key="12">
    <source>
        <dbReference type="SAM" id="MobiDB-lite"/>
    </source>
</evidence>
<dbReference type="SUPFAM" id="SSF47384">
    <property type="entry name" value="Homodimeric domain of signal transducing histidine kinase"/>
    <property type="match status" value="1"/>
</dbReference>
<proteinExistence type="predicted"/>
<dbReference type="Pfam" id="PF00512">
    <property type="entry name" value="HisKA"/>
    <property type="match status" value="1"/>
</dbReference>
<keyword evidence="10 13" id="KW-0472">Membrane</keyword>
<feature type="coiled-coil region" evidence="11">
    <location>
        <begin position="280"/>
        <end position="322"/>
    </location>
</feature>
<dbReference type="GO" id="GO:0005886">
    <property type="term" value="C:plasma membrane"/>
    <property type="evidence" value="ECO:0007669"/>
    <property type="project" value="TreeGrafter"/>
</dbReference>
<feature type="domain" description="HAMP" evidence="15">
    <location>
        <begin position="211"/>
        <end position="263"/>
    </location>
</feature>
<dbReference type="PROSITE" id="PS50109">
    <property type="entry name" value="HIS_KIN"/>
    <property type="match status" value="1"/>
</dbReference>
<keyword evidence="7 16" id="KW-0418">Kinase</keyword>
<dbReference type="SMART" id="SM00387">
    <property type="entry name" value="HATPase_c"/>
    <property type="match status" value="1"/>
</dbReference>
<evidence type="ECO:0000256" key="5">
    <source>
        <dbReference type="ARBA" id="ARBA00022679"/>
    </source>
</evidence>
<dbReference type="PRINTS" id="PR00344">
    <property type="entry name" value="BCTRLSENSOR"/>
</dbReference>